<dbReference type="RefSeq" id="WP_156006847.1">
    <property type="nucleotide sequence ID" value="NZ_CP045483.1"/>
</dbReference>
<gene>
    <name evidence="2" type="ORF">D1868_06955</name>
</gene>
<protein>
    <submittedName>
        <fullName evidence="2">Glycosyltransferase</fullName>
    </submittedName>
</protein>
<dbReference type="EMBL" id="CP045483">
    <property type="protein sequence ID" value="QGR19755.1"/>
    <property type="molecule type" value="Genomic_DNA"/>
</dbReference>
<evidence type="ECO:0000313" key="2">
    <source>
        <dbReference type="EMBL" id="QGR19755.1"/>
    </source>
</evidence>
<name>A0A650CPX0_9CREN</name>
<dbReference type="KEGG" id="sazo:D1868_06955"/>
<evidence type="ECO:0000313" key="3">
    <source>
        <dbReference type="Proteomes" id="UP000423396"/>
    </source>
</evidence>
<keyword evidence="2" id="KW-0808">Transferase</keyword>
<dbReference type="GeneID" id="42798798"/>
<dbReference type="InterPro" id="IPR029044">
    <property type="entry name" value="Nucleotide-diphossugar_trans"/>
</dbReference>
<sequence>MLISVIISAYDRREFLKNAIRSVYRQLLDKGLYEVIVVKNFEDKEIDDYIAKLGYKNIIYDTPKYGEQISAGIEESKGEILAFLEDDDEFKQEKLSKIYNVFTTQKEVSYFHDTREYIYNDKIIDINTKDPKISEIIKYLEEITPHEDVLIDPFDKRVKNFLVKYYGIAVTVSLMSVRRSCIEDKMALLKQIDVGVEDFIPAFAAECGKLFHAADRLTRYRIHNKNSSIALNEKDIIRPLFNLMRSINDWKIIINNISPRNQMRNVVKMRVLSAKLALYTSPDEIKEKLGYKQNILSAIKDLTDLSLINHDLHWYLNFLPYVIFTSIPSKRVKMLIKRIIKGVRK</sequence>
<dbReference type="SUPFAM" id="SSF53448">
    <property type="entry name" value="Nucleotide-diphospho-sugar transferases"/>
    <property type="match status" value="1"/>
</dbReference>
<dbReference type="GO" id="GO:0016758">
    <property type="term" value="F:hexosyltransferase activity"/>
    <property type="evidence" value="ECO:0007669"/>
    <property type="project" value="UniProtKB-ARBA"/>
</dbReference>
<dbReference type="InterPro" id="IPR001173">
    <property type="entry name" value="Glyco_trans_2-like"/>
</dbReference>
<dbReference type="CDD" id="cd00761">
    <property type="entry name" value="Glyco_tranf_GTA_type"/>
    <property type="match status" value="1"/>
</dbReference>
<dbReference type="PANTHER" id="PTHR22916">
    <property type="entry name" value="GLYCOSYLTRANSFERASE"/>
    <property type="match status" value="1"/>
</dbReference>
<proteinExistence type="predicted"/>
<dbReference type="Pfam" id="PF00535">
    <property type="entry name" value="Glycos_transf_2"/>
    <property type="match status" value="1"/>
</dbReference>
<dbReference type="AlphaFoldDB" id="A0A650CPX0"/>
<evidence type="ECO:0000259" key="1">
    <source>
        <dbReference type="Pfam" id="PF00535"/>
    </source>
</evidence>
<dbReference type="Gene3D" id="3.90.550.10">
    <property type="entry name" value="Spore Coat Polysaccharide Biosynthesis Protein SpsA, Chain A"/>
    <property type="match status" value="1"/>
</dbReference>
<dbReference type="Proteomes" id="UP000423396">
    <property type="component" value="Chromosome"/>
</dbReference>
<dbReference type="OrthoDB" id="42128at2157"/>
<organism evidence="2 3">
    <name type="scientific">Stygiolobus azoricus</name>
    <dbReference type="NCBI Taxonomy" id="41675"/>
    <lineage>
        <taxon>Archaea</taxon>
        <taxon>Thermoproteota</taxon>
        <taxon>Thermoprotei</taxon>
        <taxon>Sulfolobales</taxon>
        <taxon>Sulfolobaceae</taxon>
        <taxon>Stygiolobus</taxon>
    </lineage>
</organism>
<feature type="domain" description="Glycosyltransferase 2-like" evidence="1">
    <location>
        <begin position="4"/>
        <end position="109"/>
    </location>
</feature>
<dbReference type="PANTHER" id="PTHR22916:SF3">
    <property type="entry name" value="UDP-GLCNAC:BETAGAL BETA-1,3-N-ACETYLGLUCOSAMINYLTRANSFERASE-LIKE PROTEIN 1"/>
    <property type="match status" value="1"/>
</dbReference>
<reference evidence="2 3" key="1">
    <citation type="submission" date="2019-10" db="EMBL/GenBank/DDBJ databases">
        <title>Genome Sequences from Six Type Strain Members of the Archaeal Family Sulfolobaceae: Acidianus ambivalens, Acidianus infernus, Metallosphaera prunae, Stygiolobus azoricus, Sulfolobus metallicus, and Sulfurisphaera ohwakuensis.</title>
        <authorList>
            <person name="Counts J.A."/>
            <person name="Kelly R.M."/>
        </authorList>
    </citation>
    <scope>NUCLEOTIDE SEQUENCE [LARGE SCALE GENOMIC DNA]</scope>
    <source>
        <strain evidence="2 3">FC6</strain>
    </source>
</reference>
<accession>A0A650CPX0</accession>
<keyword evidence="3" id="KW-1185">Reference proteome</keyword>